<dbReference type="EMBL" id="LAZR01042321">
    <property type="protein sequence ID" value="KKL09805.1"/>
    <property type="molecule type" value="Genomic_DNA"/>
</dbReference>
<name>A0A0F9AKB5_9ZZZZ</name>
<organism evidence="1">
    <name type="scientific">marine sediment metagenome</name>
    <dbReference type="NCBI Taxonomy" id="412755"/>
    <lineage>
        <taxon>unclassified sequences</taxon>
        <taxon>metagenomes</taxon>
        <taxon>ecological metagenomes</taxon>
    </lineage>
</organism>
<gene>
    <name evidence="1" type="ORF">LCGC14_2562200</name>
</gene>
<accession>A0A0F9AKB5</accession>
<dbReference type="AlphaFoldDB" id="A0A0F9AKB5"/>
<proteinExistence type="predicted"/>
<comment type="caution">
    <text evidence="1">The sequence shown here is derived from an EMBL/GenBank/DDBJ whole genome shotgun (WGS) entry which is preliminary data.</text>
</comment>
<evidence type="ECO:0000313" key="1">
    <source>
        <dbReference type="EMBL" id="KKL09805.1"/>
    </source>
</evidence>
<protein>
    <submittedName>
        <fullName evidence="1">Uncharacterized protein</fullName>
    </submittedName>
</protein>
<sequence>MMKRSKHKETKEIEFRIRTKILIIQNILDSFKDILTNFGPLLKKMLSMEESKLYLKNGNIEKAIRQFDNISKQCEYLIEDDIYSQLLENLKN</sequence>
<reference evidence="1" key="1">
    <citation type="journal article" date="2015" name="Nature">
        <title>Complex archaea that bridge the gap between prokaryotes and eukaryotes.</title>
        <authorList>
            <person name="Spang A."/>
            <person name="Saw J.H."/>
            <person name="Jorgensen S.L."/>
            <person name="Zaremba-Niedzwiedzka K."/>
            <person name="Martijn J."/>
            <person name="Lind A.E."/>
            <person name="van Eijk R."/>
            <person name="Schleper C."/>
            <person name="Guy L."/>
            <person name="Ettema T.J."/>
        </authorList>
    </citation>
    <scope>NUCLEOTIDE SEQUENCE</scope>
</reference>